<evidence type="ECO:0000313" key="3">
    <source>
        <dbReference type="Proteomes" id="UP001161017"/>
    </source>
</evidence>
<evidence type="ECO:0000256" key="1">
    <source>
        <dbReference type="SAM" id="MobiDB-lite"/>
    </source>
</evidence>
<dbReference type="EMBL" id="JAPUFD010000020">
    <property type="protein sequence ID" value="MDI1492680.1"/>
    <property type="molecule type" value="Genomic_DNA"/>
</dbReference>
<dbReference type="AlphaFoldDB" id="A0AA43QYL4"/>
<organism evidence="2 3">
    <name type="scientific">Ramalina farinacea</name>
    <dbReference type="NCBI Taxonomy" id="258253"/>
    <lineage>
        <taxon>Eukaryota</taxon>
        <taxon>Fungi</taxon>
        <taxon>Dikarya</taxon>
        <taxon>Ascomycota</taxon>
        <taxon>Pezizomycotina</taxon>
        <taxon>Lecanoromycetes</taxon>
        <taxon>OSLEUM clade</taxon>
        <taxon>Lecanoromycetidae</taxon>
        <taxon>Lecanorales</taxon>
        <taxon>Lecanorineae</taxon>
        <taxon>Ramalinaceae</taxon>
        <taxon>Ramalina</taxon>
    </lineage>
</organism>
<comment type="caution">
    <text evidence="2">The sequence shown here is derived from an EMBL/GenBank/DDBJ whole genome shotgun (WGS) entry which is preliminary data.</text>
</comment>
<proteinExistence type="predicted"/>
<feature type="compositionally biased region" description="Polar residues" evidence="1">
    <location>
        <begin position="8"/>
        <end position="20"/>
    </location>
</feature>
<feature type="region of interest" description="Disordered" evidence="1">
    <location>
        <begin position="1"/>
        <end position="23"/>
    </location>
</feature>
<dbReference type="Proteomes" id="UP001161017">
    <property type="component" value="Unassembled WGS sequence"/>
</dbReference>
<evidence type="ECO:0000313" key="2">
    <source>
        <dbReference type="EMBL" id="MDI1492680.1"/>
    </source>
</evidence>
<reference evidence="2" key="1">
    <citation type="journal article" date="2023" name="Genome Biol. Evol.">
        <title>First Whole Genome Sequence and Flow Cytometry Genome Size Data for the Lichen-Forming Fungus Ramalina farinacea (Ascomycota).</title>
        <authorList>
            <person name="Llewellyn T."/>
            <person name="Mian S."/>
            <person name="Hill R."/>
            <person name="Leitch I.J."/>
            <person name="Gaya E."/>
        </authorList>
    </citation>
    <scope>NUCLEOTIDE SEQUENCE</scope>
    <source>
        <strain evidence="2">LIQ254RAFAR</strain>
    </source>
</reference>
<gene>
    <name evidence="2" type="primary">NPC2_1</name>
    <name evidence="2" type="ORF">OHK93_004462</name>
</gene>
<name>A0AA43QYL4_9LECA</name>
<accession>A0AA43QYL4</accession>
<sequence length="236" mass="25464">MAPKPSGYDSSATQSGSQHITDLDAPGSASNGLLFKHFNMGSVVVFWMTSVVSCLAMSLPAKDEVALGLAIAAPIIDPRPVPGDSPAVFVGDPKDDLLIIDSLDLIPNPPVDDEDFTVLLEGHLTTSIDAHASFKLTAFLNGTVGPSLEENLYDGADILEVWQHGKRARDSLVKGPVQMSYTNFIPYPWMDKGYYKVQTGMWAGDGTRMTAFEGTIWIQGENEGSGWDKSDAKKEL</sequence>
<protein>
    <submittedName>
        <fullName evidence="2">Phosphatidylglycerol/phosphatidylinositol transfer protein</fullName>
    </submittedName>
</protein>
<keyword evidence="3" id="KW-1185">Reference proteome</keyword>